<proteinExistence type="predicted"/>
<reference evidence="1" key="1">
    <citation type="submission" date="2023-04" db="EMBL/GenBank/DDBJ databases">
        <title>Draft Genome sequencing of Naganishia species isolated from polar environments using Oxford Nanopore Technology.</title>
        <authorList>
            <person name="Leo P."/>
            <person name="Venkateswaran K."/>
        </authorList>
    </citation>
    <scope>NUCLEOTIDE SEQUENCE</scope>
    <source>
        <strain evidence="1">MNA-CCFEE 5261</strain>
    </source>
</reference>
<sequence>MSPRSPFLPYEVLDVVAQYLVIDHAYGTCANLNSTSRAVKEATLKTLWTYMYWTAYQEHSKYNENEIKAKWDIYKASPGAQYIRYMIEPHLFQSPTGYGEQPMISKSLSATLKFSINLIATKSSSEIQVHLFEKYGYSMWDIASLWRTMNLVIFYPAFKKVQEITICVHSRPASSAMQSDGLLDSPRYRETFESAEDESQTSNDVSDVDPGVLPTLPVDPWLQGIKVQIDENVMLEVDDYAVLCSNIMVLLRPYAMARLAIEDSGEMRPPSLFIGNLDTPVLLAFAASFVRLCQDDQLHTTFDLHLNLAYDEDTGEPSPERNDVFTLLTLLALIRHNFVQASKKISYKLLGSFHASNEPEFIYADVNVRVSEKQLRSSFLHGFDTVINEVDALEDPPTEERTPANA</sequence>
<organism evidence="1 2">
    <name type="scientific">Naganishia cerealis</name>
    <dbReference type="NCBI Taxonomy" id="610337"/>
    <lineage>
        <taxon>Eukaryota</taxon>
        <taxon>Fungi</taxon>
        <taxon>Dikarya</taxon>
        <taxon>Basidiomycota</taxon>
        <taxon>Agaricomycotina</taxon>
        <taxon>Tremellomycetes</taxon>
        <taxon>Filobasidiales</taxon>
        <taxon>Filobasidiaceae</taxon>
        <taxon>Naganishia</taxon>
    </lineage>
</organism>
<protein>
    <submittedName>
        <fullName evidence="1">Uncharacterized protein</fullName>
    </submittedName>
</protein>
<gene>
    <name evidence="1" type="ORF">QFC19_002461</name>
</gene>
<comment type="caution">
    <text evidence="1">The sequence shown here is derived from an EMBL/GenBank/DDBJ whole genome shotgun (WGS) entry which is preliminary data.</text>
</comment>
<accession>A0ACC2WAG0</accession>
<keyword evidence="2" id="KW-1185">Reference proteome</keyword>
<dbReference type="EMBL" id="JASBWR010000021">
    <property type="protein sequence ID" value="KAJ9108214.1"/>
    <property type="molecule type" value="Genomic_DNA"/>
</dbReference>
<name>A0ACC2WAG0_9TREE</name>
<dbReference type="Proteomes" id="UP001241377">
    <property type="component" value="Unassembled WGS sequence"/>
</dbReference>
<evidence type="ECO:0000313" key="1">
    <source>
        <dbReference type="EMBL" id="KAJ9108214.1"/>
    </source>
</evidence>
<evidence type="ECO:0000313" key="2">
    <source>
        <dbReference type="Proteomes" id="UP001241377"/>
    </source>
</evidence>